<dbReference type="SUPFAM" id="SSF49562">
    <property type="entry name" value="C2 domain (Calcium/lipid-binding domain, CaLB)"/>
    <property type="match status" value="1"/>
</dbReference>
<dbReference type="OrthoDB" id="73919at2759"/>
<dbReference type="PROSITE" id="PS50004">
    <property type="entry name" value="C2"/>
    <property type="match status" value="1"/>
</dbReference>
<dbReference type="InterPro" id="IPR035892">
    <property type="entry name" value="C2_domain_sf"/>
</dbReference>
<reference evidence="3" key="1">
    <citation type="journal article" date="2020" name="Stud. Mycol.">
        <title>101 Dothideomycetes genomes: a test case for predicting lifestyles and emergence of pathogens.</title>
        <authorList>
            <person name="Haridas S."/>
            <person name="Albert R."/>
            <person name="Binder M."/>
            <person name="Bloem J."/>
            <person name="Labutti K."/>
            <person name="Salamov A."/>
            <person name="Andreopoulos B."/>
            <person name="Baker S."/>
            <person name="Barry K."/>
            <person name="Bills G."/>
            <person name="Bluhm B."/>
            <person name="Cannon C."/>
            <person name="Castanera R."/>
            <person name="Culley D."/>
            <person name="Daum C."/>
            <person name="Ezra D."/>
            <person name="Gonzalez J."/>
            <person name="Henrissat B."/>
            <person name="Kuo A."/>
            <person name="Liang C."/>
            <person name="Lipzen A."/>
            <person name="Lutzoni F."/>
            <person name="Magnuson J."/>
            <person name="Mondo S."/>
            <person name="Nolan M."/>
            <person name="Ohm R."/>
            <person name="Pangilinan J."/>
            <person name="Park H.-J."/>
            <person name="Ramirez L."/>
            <person name="Alfaro M."/>
            <person name="Sun H."/>
            <person name="Tritt A."/>
            <person name="Yoshinaga Y."/>
            <person name="Zwiers L.-H."/>
            <person name="Turgeon B."/>
            <person name="Goodwin S."/>
            <person name="Spatafora J."/>
            <person name="Crous P."/>
            <person name="Grigoriev I."/>
        </authorList>
    </citation>
    <scope>NUCLEOTIDE SEQUENCE</scope>
    <source>
        <strain evidence="3">CBS 121739</strain>
    </source>
</reference>
<dbReference type="Pfam" id="PF00168">
    <property type="entry name" value="C2"/>
    <property type="match status" value="1"/>
</dbReference>
<evidence type="ECO:0000259" key="2">
    <source>
        <dbReference type="PROSITE" id="PS50004"/>
    </source>
</evidence>
<feature type="compositionally biased region" description="Basic and acidic residues" evidence="1">
    <location>
        <begin position="521"/>
        <end position="553"/>
    </location>
</feature>
<dbReference type="EMBL" id="ML996574">
    <property type="protein sequence ID" value="KAF2757064.1"/>
    <property type="molecule type" value="Genomic_DNA"/>
</dbReference>
<dbReference type="GO" id="GO:0010628">
    <property type="term" value="P:positive regulation of gene expression"/>
    <property type="evidence" value="ECO:0007669"/>
    <property type="project" value="TreeGrafter"/>
</dbReference>
<feature type="compositionally biased region" description="Basic and acidic residues" evidence="1">
    <location>
        <begin position="26"/>
        <end position="40"/>
    </location>
</feature>
<dbReference type="Gene3D" id="2.60.40.150">
    <property type="entry name" value="C2 domain"/>
    <property type="match status" value="1"/>
</dbReference>
<dbReference type="GeneID" id="54485272"/>
<name>A0A6A6W4U8_9PEZI</name>
<feature type="compositionally biased region" description="Basic and acidic residues" evidence="1">
    <location>
        <begin position="482"/>
        <end position="499"/>
    </location>
</feature>
<dbReference type="PANTHER" id="PTHR47800">
    <property type="entry name" value="C2 DOMAIN-CONTAINING PROTEIN"/>
    <property type="match status" value="1"/>
</dbReference>
<keyword evidence="4" id="KW-1185">Reference proteome</keyword>
<accession>A0A6A6W4U8</accession>
<organism evidence="3 4">
    <name type="scientific">Pseudovirgaria hyperparasitica</name>
    <dbReference type="NCBI Taxonomy" id="470096"/>
    <lineage>
        <taxon>Eukaryota</taxon>
        <taxon>Fungi</taxon>
        <taxon>Dikarya</taxon>
        <taxon>Ascomycota</taxon>
        <taxon>Pezizomycotina</taxon>
        <taxon>Dothideomycetes</taxon>
        <taxon>Dothideomycetes incertae sedis</taxon>
        <taxon>Acrospermales</taxon>
        <taxon>Acrospermaceae</taxon>
        <taxon>Pseudovirgaria</taxon>
    </lineage>
</organism>
<proteinExistence type="predicted"/>
<dbReference type="InterPro" id="IPR000008">
    <property type="entry name" value="C2_dom"/>
</dbReference>
<feature type="domain" description="C2" evidence="2">
    <location>
        <begin position="40"/>
        <end position="172"/>
    </location>
</feature>
<protein>
    <recommendedName>
        <fullName evidence="2">C2 domain-containing protein</fullName>
    </recommendedName>
</protein>
<feature type="region of interest" description="Disordered" evidence="1">
    <location>
        <begin position="403"/>
        <end position="442"/>
    </location>
</feature>
<feature type="region of interest" description="Disordered" evidence="1">
    <location>
        <begin position="1"/>
        <end position="54"/>
    </location>
</feature>
<evidence type="ECO:0000313" key="4">
    <source>
        <dbReference type="Proteomes" id="UP000799437"/>
    </source>
</evidence>
<feature type="region of interest" description="Disordered" evidence="1">
    <location>
        <begin position="482"/>
        <end position="579"/>
    </location>
</feature>
<dbReference type="Proteomes" id="UP000799437">
    <property type="component" value="Unassembled WGS sequence"/>
</dbReference>
<sequence length="579" mass="65641">MSAADNEKLAPYGATREQSQQGGGDGKGEKESESAKKSSEEGQPEGGFDDTPVPYAPPGYTLKITFHRAKNLPMADYSSFSSDPYVLAQLNTGLQTRHKEDPPLRMRSFTVRKECDPVWNFEWVVANVPASGAILKARLYDEDPADHDDRLGNVHVTIPPLDEHWEGIKDHGYKLRKRMGSKRAYLIRWIAVCISQQKHINGYLYISIEMLGKTPGESGGKCYTLRPNWFTKHYSPLLGRIANRKESRDLTENNIKPKAQRYNFQANQLQLEGPVPDELYHRYVEFRPLIKSGFTKKGFMGFLFNKALHHQHARVYNFDRSTVYGILPDKKSITQKFLELVHFDNGGRIYTYVLTLDSLLRFTETGKEFGVDMLSKHTMHSDVSIYIAFSGEFFIRRLKHRNRAPPEEGGENTSHPPNDIDGGPPDEDPPTDPSYYELVIDNDSGTYRPNAATLPKLKEFLHHNLPGLHVVTLDCQKDADRMQRMKDEQRERKKREGDHIVFTQLSRSSSTSSSDEEALEQQERDGEERDQNLLSRVKKDAAMKGQSKMEHLKGLAGGSSTHKGHQAAEPVGDESVPPK</sequence>
<dbReference type="AlphaFoldDB" id="A0A6A6W4U8"/>
<dbReference type="RefSeq" id="XP_033599515.1">
    <property type="nucleotide sequence ID" value="XM_033744218.1"/>
</dbReference>
<gene>
    <name evidence="3" type="ORF">EJ05DRAFT_477289</name>
</gene>
<evidence type="ECO:0000256" key="1">
    <source>
        <dbReference type="SAM" id="MobiDB-lite"/>
    </source>
</evidence>
<evidence type="ECO:0000313" key="3">
    <source>
        <dbReference type="EMBL" id="KAF2757064.1"/>
    </source>
</evidence>
<dbReference type="SMART" id="SM00239">
    <property type="entry name" value="C2"/>
    <property type="match status" value="1"/>
</dbReference>
<dbReference type="PANTHER" id="PTHR47800:SF5">
    <property type="entry name" value="FER-1-LIKE PROTEIN 6"/>
    <property type="match status" value="1"/>
</dbReference>